<accession>A0A803LNC6</accession>
<keyword evidence="3" id="KW-1185">Reference proteome</keyword>
<dbReference type="SUPFAM" id="SSF52047">
    <property type="entry name" value="RNI-like"/>
    <property type="match status" value="1"/>
</dbReference>
<reference evidence="2" key="2">
    <citation type="submission" date="2021-03" db="UniProtKB">
        <authorList>
            <consortium name="EnsemblPlants"/>
        </authorList>
    </citation>
    <scope>IDENTIFICATION</scope>
</reference>
<dbReference type="EnsemblPlants" id="AUR62016455-RA">
    <property type="protein sequence ID" value="AUR62016455-RA:cds"/>
    <property type="gene ID" value="AUR62016455"/>
</dbReference>
<protein>
    <recommendedName>
        <fullName evidence="1">F-box/LRR-repeat protein 15/At3g58940/PEG3-like LRR domain-containing protein</fullName>
    </recommendedName>
</protein>
<dbReference type="Pfam" id="PF24758">
    <property type="entry name" value="LRR_At5g56370"/>
    <property type="match status" value="1"/>
</dbReference>
<dbReference type="SUPFAM" id="SSF81383">
    <property type="entry name" value="F-box domain"/>
    <property type="match status" value="1"/>
</dbReference>
<proteinExistence type="predicted"/>
<sequence>MDMRLKRCTSTTTTLQEDVDNRNLDRLTCLSDELLIYIISSLPTKDAAAACASSKRMITNIFHSLTHLNFDDSPISHCSVTPYAIERFPTFVAFVDSVLQSYHSRYLTSFSLGVGAPFLERSRDNHKHREYRCCNGFCPDLKSTHINAWISFPLTFSGLKELNLRIHVREEGVIQLPPEVFKCETLEILKLDTNLGLDQASTYTSFRLPSLKLLSLHAAMIPDDGLVTRLVSSCPILEDLTLLATWKHACYISISSPSLRRLSLEVLNKFEEHHSSDLVLILTPNLEYLYYGGDLASHYNIINMDRLVKADLVIENDSLEITFEVSGQVKLSLLRPLSNVQHLTVNDTFLEELNHKELKDQLPVFCYLKCLELGFNEGSFWDSILLGFLNRSPVLETLVFPEGLTVYPELYDEEELASEQQFCRTALGNRFDPVFPDKCISSGEFGLIPGSQCKCRSNDDSSEHIAKLTACLCHLFNSSSVDLEELLKRLSLSANCRSFQRPLSPAGF</sequence>
<dbReference type="InterPro" id="IPR032675">
    <property type="entry name" value="LRR_dom_sf"/>
</dbReference>
<dbReference type="InterPro" id="IPR055411">
    <property type="entry name" value="LRR_FXL15/At3g58940/PEG3-like"/>
</dbReference>
<organism evidence="2 3">
    <name type="scientific">Chenopodium quinoa</name>
    <name type="common">Quinoa</name>
    <dbReference type="NCBI Taxonomy" id="63459"/>
    <lineage>
        <taxon>Eukaryota</taxon>
        <taxon>Viridiplantae</taxon>
        <taxon>Streptophyta</taxon>
        <taxon>Embryophyta</taxon>
        <taxon>Tracheophyta</taxon>
        <taxon>Spermatophyta</taxon>
        <taxon>Magnoliopsida</taxon>
        <taxon>eudicotyledons</taxon>
        <taxon>Gunneridae</taxon>
        <taxon>Pentapetalae</taxon>
        <taxon>Caryophyllales</taxon>
        <taxon>Chenopodiaceae</taxon>
        <taxon>Chenopodioideae</taxon>
        <taxon>Atripliceae</taxon>
        <taxon>Chenopodium</taxon>
    </lineage>
</organism>
<reference evidence="2" key="1">
    <citation type="journal article" date="2017" name="Nature">
        <title>The genome of Chenopodium quinoa.</title>
        <authorList>
            <person name="Jarvis D.E."/>
            <person name="Ho Y.S."/>
            <person name="Lightfoot D.J."/>
            <person name="Schmoeckel S.M."/>
            <person name="Li B."/>
            <person name="Borm T.J.A."/>
            <person name="Ohyanagi H."/>
            <person name="Mineta K."/>
            <person name="Michell C.T."/>
            <person name="Saber N."/>
            <person name="Kharbatia N.M."/>
            <person name="Rupper R.R."/>
            <person name="Sharp A.R."/>
            <person name="Dally N."/>
            <person name="Boughton B.A."/>
            <person name="Woo Y.H."/>
            <person name="Gao G."/>
            <person name="Schijlen E.G.W.M."/>
            <person name="Guo X."/>
            <person name="Momin A.A."/>
            <person name="Negrao S."/>
            <person name="Al-Babili S."/>
            <person name="Gehring C."/>
            <person name="Roessner U."/>
            <person name="Jung C."/>
            <person name="Murphy K."/>
            <person name="Arold S.T."/>
            <person name="Gojobori T."/>
            <person name="van der Linden C.G."/>
            <person name="van Loo E.N."/>
            <person name="Jellen E.N."/>
            <person name="Maughan P.J."/>
            <person name="Tester M."/>
        </authorList>
    </citation>
    <scope>NUCLEOTIDE SEQUENCE [LARGE SCALE GENOMIC DNA]</scope>
    <source>
        <strain evidence="2">cv. PI 614886</strain>
    </source>
</reference>
<dbReference type="AlphaFoldDB" id="A0A803LNC6"/>
<dbReference type="InterPro" id="IPR036047">
    <property type="entry name" value="F-box-like_dom_sf"/>
</dbReference>
<evidence type="ECO:0000313" key="3">
    <source>
        <dbReference type="Proteomes" id="UP000596660"/>
    </source>
</evidence>
<dbReference type="PANTHER" id="PTHR31900:SF27">
    <property type="entry name" value="FBD DOMAIN-CONTAINING PROTEIN"/>
    <property type="match status" value="1"/>
</dbReference>
<evidence type="ECO:0000313" key="2">
    <source>
        <dbReference type="EnsemblPlants" id="AUR62016455-RA:cds"/>
    </source>
</evidence>
<dbReference type="Gramene" id="AUR62016455-RA">
    <property type="protein sequence ID" value="AUR62016455-RA:cds"/>
    <property type="gene ID" value="AUR62016455"/>
</dbReference>
<feature type="domain" description="F-box/LRR-repeat protein 15/At3g58940/PEG3-like LRR" evidence="1">
    <location>
        <begin position="154"/>
        <end position="368"/>
    </location>
</feature>
<dbReference type="Proteomes" id="UP000596660">
    <property type="component" value="Unplaced"/>
</dbReference>
<dbReference type="PANTHER" id="PTHR31900">
    <property type="entry name" value="F-BOX/RNI SUPERFAMILY PROTEIN-RELATED"/>
    <property type="match status" value="1"/>
</dbReference>
<name>A0A803LNC6_CHEQI</name>
<evidence type="ECO:0000259" key="1">
    <source>
        <dbReference type="Pfam" id="PF24758"/>
    </source>
</evidence>
<dbReference type="Gene3D" id="3.80.10.10">
    <property type="entry name" value="Ribonuclease Inhibitor"/>
    <property type="match status" value="1"/>
</dbReference>
<dbReference type="InterPro" id="IPR050232">
    <property type="entry name" value="FBL13/AtMIF1-like"/>
</dbReference>